<comment type="caution">
    <text evidence="1">The sequence shown here is derived from an EMBL/GenBank/DDBJ whole genome shotgun (WGS) entry which is preliminary data.</text>
</comment>
<protein>
    <submittedName>
        <fullName evidence="1">Glycosyltransferase family 1 protein</fullName>
    </submittedName>
</protein>
<dbReference type="EMBL" id="SRXW01000001">
    <property type="protein sequence ID" value="TGY90114.1"/>
    <property type="molecule type" value="Genomic_DNA"/>
</dbReference>
<accession>A0A4S2H3H4</accession>
<organism evidence="1 2">
    <name type="scientific">Marinicauda algicola</name>
    <dbReference type="NCBI Taxonomy" id="2029849"/>
    <lineage>
        <taxon>Bacteria</taxon>
        <taxon>Pseudomonadati</taxon>
        <taxon>Pseudomonadota</taxon>
        <taxon>Alphaproteobacteria</taxon>
        <taxon>Maricaulales</taxon>
        <taxon>Maricaulaceae</taxon>
        <taxon>Marinicauda</taxon>
    </lineage>
</organism>
<dbReference type="PANTHER" id="PTHR46656:SF3">
    <property type="entry name" value="PUTATIVE-RELATED"/>
    <property type="match status" value="1"/>
</dbReference>
<dbReference type="Gene3D" id="3.40.50.2000">
    <property type="entry name" value="Glycogen Phosphorylase B"/>
    <property type="match status" value="1"/>
</dbReference>
<dbReference type="Proteomes" id="UP000308054">
    <property type="component" value="Unassembled WGS sequence"/>
</dbReference>
<reference evidence="1 2" key="1">
    <citation type="journal article" date="2017" name="Int. J. Syst. Evol. Microbiol.">
        <title>Marinicauda algicola sp. nov., isolated from a marine red alga Rhodosorus marinus.</title>
        <authorList>
            <person name="Jeong S.E."/>
            <person name="Jeon S.H."/>
            <person name="Chun B.H."/>
            <person name="Kim D.W."/>
            <person name="Jeon C.O."/>
        </authorList>
    </citation>
    <scope>NUCLEOTIDE SEQUENCE [LARGE SCALE GENOMIC DNA]</scope>
    <source>
        <strain evidence="1 2">JCM 31718</strain>
    </source>
</reference>
<gene>
    <name evidence="1" type="ORF">E5163_03010</name>
</gene>
<keyword evidence="1" id="KW-0808">Transferase</keyword>
<keyword evidence="2" id="KW-1185">Reference proteome</keyword>
<dbReference type="PANTHER" id="PTHR46656">
    <property type="entry name" value="PUTATIVE-RELATED"/>
    <property type="match status" value="1"/>
</dbReference>
<name>A0A4S2H3H4_9PROT</name>
<dbReference type="CDD" id="cd01635">
    <property type="entry name" value="Glycosyltransferase_GTB-type"/>
    <property type="match status" value="1"/>
</dbReference>
<sequence length="401" mass="43467">MTRGEPVISSAEMAYCAGIGIISYNDASAPRERCARWASEGAGDVNRNSARRFGRLRFVGEGPGNSSLDWACRDVAAALERLPGEADHVSPAAPAEPRLCRIERDLLVFFLLPEPSDVLASVDAGLLRDNHVIAYACGDAADMRRQLERRLEWIDEIWVPSRFALDALGELAKPAHVVPLPVRGPEGTQYPRSRFQLMGQRTVFLAVLDAAASLQGQNPGAAIEAFRAAFPDRPDVEMVILLQNAAAARGLFRTLSDLVGADARIWYWDVPLSHAETLGLISTADAFVSLHRENTFGVAIAQAMRAGTTVITTQLGGSAEYTNPSNALTIPLRPGASGEADHDAAVRAFQRVAADRNAFRDMIATARSHDFAALFERAVLDRLGRIEAGRANREERDNAVS</sequence>
<proteinExistence type="predicted"/>
<evidence type="ECO:0000313" key="1">
    <source>
        <dbReference type="EMBL" id="TGY90114.1"/>
    </source>
</evidence>
<dbReference type="SUPFAM" id="SSF53756">
    <property type="entry name" value="UDP-Glycosyltransferase/glycogen phosphorylase"/>
    <property type="match status" value="1"/>
</dbReference>
<evidence type="ECO:0000313" key="2">
    <source>
        <dbReference type="Proteomes" id="UP000308054"/>
    </source>
</evidence>
<dbReference type="GO" id="GO:0016740">
    <property type="term" value="F:transferase activity"/>
    <property type="evidence" value="ECO:0007669"/>
    <property type="project" value="UniProtKB-KW"/>
</dbReference>
<dbReference type="AlphaFoldDB" id="A0A4S2H3H4"/>